<dbReference type="InterPro" id="IPR057264">
    <property type="entry name" value="Ribosomal_uL24_C"/>
</dbReference>
<dbReference type="EMBL" id="JARPOI010000001">
    <property type="protein sequence ID" value="KAJ9189261.1"/>
    <property type="molecule type" value="Genomic_DNA"/>
</dbReference>
<dbReference type="Proteomes" id="UP001174677">
    <property type="component" value="Chromosome 1"/>
</dbReference>
<feature type="domain" description="Large ribosomal subunit protein uL24 C-terminal" evidence="4">
    <location>
        <begin position="51"/>
        <end position="94"/>
    </location>
</feature>
<dbReference type="Gene3D" id="2.30.30.30">
    <property type="match status" value="1"/>
</dbReference>
<name>A0ABQ9NCA6_HEVBR</name>
<keyword evidence="2" id="KW-0689">Ribosomal protein</keyword>
<keyword evidence="3" id="KW-0687">Ribonucleoprotein</keyword>
<dbReference type="InterPro" id="IPR003256">
    <property type="entry name" value="Ribosomal_uL24"/>
</dbReference>
<organism evidence="5 6">
    <name type="scientific">Hevea brasiliensis</name>
    <name type="common">Para rubber tree</name>
    <name type="synonym">Siphonia brasiliensis</name>
    <dbReference type="NCBI Taxonomy" id="3981"/>
    <lineage>
        <taxon>Eukaryota</taxon>
        <taxon>Viridiplantae</taxon>
        <taxon>Streptophyta</taxon>
        <taxon>Embryophyta</taxon>
        <taxon>Tracheophyta</taxon>
        <taxon>Spermatophyta</taxon>
        <taxon>Magnoliopsida</taxon>
        <taxon>eudicotyledons</taxon>
        <taxon>Gunneridae</taxon>
        <taxon>Pentapetalae</taxon>
        <taxon>rosids</taxon>
        <taxon>fabids</taxon>
        <taxon>Malpighiales</taxon>
        <taxon>Euphorbiaceae</taxon>
        <taxon>Crotonoideae</taxon>
        <taxon>Micrandreae</taxon>
        <taxon>Hevea</taxon>
    </lineage>
</organism>
<evidence type="ECO:0000259" key="4">
    <source>
        <dbReference type="Pfam" id="PF17136"/>
    </source>
</evidence>
<sequence length="151" mass="17093">MRWKELERQCPHHAIPKWMINQNFYTNGKGETGVIKHIIHSQNRVIVEGKNLVKKHIKAGEGHEFGIFTVETPFHASNVQVLDPLTGRWSKVRVCRGQGASRSVISRPEILKIRTTPRPTVVNITVNPSICVKIGIGKPELQVAHFRLIPI</sequence>
<proteinExistence type="inferred from homology"/>
<dbReference type="InterPro" id="IPR014722">
    <property type="entry name" value="Rib_uL2_dom2"/>
</dbReference>
<comment type="similarity">
    <text evidence="1">Belongs to the universal ribosomal protein uL24 family.</text>
</comment>
<reference evidence="5" key="1">
    <citation type="journal article" date="2023" name="Plant Biotechnol. J.">
        <title>Chromosome-level wild Hevea brasiliensis genome provides new tools for genomic-assisted breeding and valuable loci to elevate rubber yield.</title>
        <authorList>
            <person name="Cheng H."/>
            <person name="Song X."/>
            <person name="Hu Y."/>
            <person name="Wu T."/>
            <person name="Yang Q."/>
            <person name="An Z."/>
            <person name="Feng S."/>
            <person name="Deng Z."/>
            <person name="Wu W."/>
            <person name="Zeng X."/>
            <person name="Tu M."/>
            <person name="Wang X."/>
            <person name="Huang H."/>
        </authorList>
    </citation>
    <scope>NUCLEOTIDE SEQUENCE</scope>
    <source>
        <strain evidence="5">MT/VB/25A 57/8</strain>
    </source>
</reference>
<gene>
    <name evidence="5" type="ORF">P3X46_000576</name>
</gene>
<dbReference type="SUPFAM" id="SSF50104">
    <property type="entry name" value="Translation proteins SH3-like domain"/>
    <property type="match status" value="1"/>
</dbReference>
<evidence type="ECO:0000256" key="3">
    <source>
        <dbReference type="ARBA" id="ARBA00023274"/>
    </source>
</evidence>
<protein>
    <recommendedName>
        <fullName evidence="4">Large ribosomal subunit protein uL24 C-terminal domain-containing protein</fullName>
    </recommendedName>
</protein>
<comment type="caution">
    <text evidence="5">The sequence shown here is derived from an EMBL/GenBank/DDBJ whole genome shotgun (WGS) entry which is preliminary data.</text>
</comment>
<evidence type="ECO:0000256" key="1">
    <source>
        <dbReference type="ARBA" id="ARBA00010618"/>
    </source>
</evidence>
<dbReference type="InterPro" id="IPR008991">
    <property type="entry name" value="Translation_prot_SH3-like_sf"/>
</dbReference>
<evidence type="ECO:0000313" key="6">
    <source>
        <dbReference type="Proteomes" id="UP001174677"/>
    </source>
</evidence>
<keyword evidence="6" id="KW-1185">Reference proteome</keyword>
<dbReference type="Pfam" id="PF17136">
    <property type="entry name" value="ribosomal_L24"/>
    <property type="match status" value="1"/>
</dbReference>
<dbReference type="CDD" id="cd06089">
    <property type="entry name" value="KOW_RPL26"/>
    <property type="match status" value="1"/>
</dbReference>
<dbReference type="PANTHER" id="PTHR12903">
    <property type="entry name" value="MITOCHONDRIAL RIBOSOMAL PROTEIN L24"/>
    <property type="match status" value="1"/>
</dbReference>
<evidence type="ECO:0000313" key="5">
    <source>
        <dbReference type="EMBL" id="KAJ9189261.1"/>
    </source>
</evidence>
<evidence type="ECO:0000256" key="2">
    <source>
        <dbReference type="ARBA" id="ARBA00022980"/>
    </source>
</evidence>
<accession>A0ABQ9NCA6</accession>
<dbReference type="InterPro" id="IPR041988">
    <property type="entry name" value="Ribosomal_uL24_KOW"/>
</dbReference>